<evidence type="ECO:0000313" key="1">
    <source>
        <dbReference type="EMBL" id="KAK3894782.1"/>
    </source>
</evidence>
<evidence type="ECO:0008006" key="3">
    <source>
        <dbReference type="Google" id="ProtNLM"/>
    </source>
</evidence>
<protein>
    <recommendedName>
        <fullName evidence="3">Tesmin/TSO1-like CXC domain-containing protein</fullName>
    </recommendedName>
</protein>
<keyword evidence="2" id="KW-1185">Reference proteome</keyword>
<comment type="caution">
    <text evidence="1">The sequence shown here is derived from an EMBL/GenBank/DDBJ whole genome shotgun (WGS) entry which is preliminary data.</text>
</comment>
<proteinExistence type="predicted"/>
<name>A0AAE1GMR1_PETCI</name>
<reference evidence="1" key="1">
    <citation type="submission" date="2023-10" db="EMBL/GenBank/DDBJ databases">
        <title>Genome assemblies of two species of porcelain crab, Petrolisthes cinctipes and Petrolisthes manimaculis (Anomura: Porcellanidae).</title>
        <authorList>
            <person name="Angst P."/>
        </authorList>
    </citation>
    <scope>NUCLEOTIDE SEQUENCE</scope>
    <source>
        <strain evidence="1">PB745_01</strain>
        <tissue evidence="1">Gill</tissue>
    </source>
</reference>
<dbReference type="AlphaFoldDB" id="A0AAE1GMR1"/>
<evidence type="ECO:0000313" key="2">
    <source>
        <dbReference type="Proteomes" id="UP001286313"/>
    </source>
</evidence>
<gene>
    <name evidence="1" type="ORF">Pcinc_001504</name>
</gene>
<dbReference type="EMBL" id="JAWQEG010000092">
    <property type="protein sequence ID" value="KAK3894782.1"/>
    <property type="molecule type" value="Genomic_DNA"/>
</dbReference>
<organism evidence="1 2">
    <name type="scientific">Petrolisthes cinctipes</name>
    <name type="common">Flat porcelain crab</name>
    <dbReference type="NCBI Taxonomy" id="88211"/>
    <lineage>
        <taxon>Eukaryota</taxon>
        <taxon>Metazoa</taxon>
        <taxon>Ecdysozoa</taxon>
        <taxon>Arthropoda</taxon>
        <taxon>Crustacea</taxon>
        <taxon>Multicrustacea</taxon>
        <taxon>Malacostraca</taxon>
        <taxon>Eumalacostraca</taxon>
        <taxon>Eucarida</taxon>
        <taxon>Decapoda</taxon>
        <taxon>Pleocyemata</taxon>
        <taxon>Anomura</taxon>
        <taxon>Galatheoidea</taxon>
        <taxon>Porcellanidae</taxon>
        <taxon>Petrolisthes</taxon>
    </lineage>
</organism>
<sequence>MRRPLQPTDWGWKLEDILTPVNTDRPIAPDTLLNMISCGCKADGCGLSCGCRKMGVHCSAVCTKCTGQTCNNAAPMPSLLDTKREAE</sequence>
<accession>A0AAE1GMR1</accession>
<dbReference type="Proteomes" id="UP001286313">
    <property type="component" value="Unassembled WGS sequence"/>
</dbReference>